<sequence>MSKANVPFNEQLYKVIQKAGEDGITTKRLNDTFSNHTPSSISGVLNGMKNEHRVESIGRGKYRISDKTKFAKDTNVKKLVVGDLKNVKDQYDLKLSEYNELSKIQQEQLAEALKIIENAIEDLTEED</sequence>
<dbReference type="RefSeq" id="WP_137643705.1">
    <property type="nucleotide sequence ID" value="NZ_BJEA01000024.1"/>
</dbReference>
<dbReference type="Proteomes" id="UP001589691">
    <property type="component" value="Unassembled WGS sequence"/>
</dbReference>
<comment type="caution">
    <text evidence="1">The sequence shown here is derived from an EMBL/GenBank/DDBJ whole genome shotgun (WGS) entry which is preliminary data.</text>
</comment>
<reference evidence="1 2" key="1">
    <citation type="submission" date="2024-09" db="EMBL/GenBank/DDBJ databases">
        <authorList>
            <person name="Sun Q."/>
            <person name="Mori K."/>
        </authorList>
    </citation>
    <scope>NUCLEOTIDE SEQUENCE [LARGE SCALE GENOMIC DNA]</scope>
    <source>
        <strain evidence="1 2">TBRC 4576</strain>
    </source>
</reference>
<name>A0ABV5WQY0_9LACO</name>
<organism evidence="1 2">
    <name type="scientific">Lactiplantibacillus modestisalitolerans</name>
    <dbReference type="NCBI Taxonomy" id="1457219"/>
    <lineage>
        <taxon>Bacteria</taxon>
        <taxon>Bacillati</taxon>
        <taxon>Bacillota</taxon>
        <taxon>Bacilli</taxon>
        <taxon>Lactobacillales</taxon>
        <taxon>Lactobacillaceae</taxon>
        <taxon>Lactiplantibacillus</taxon>
    </lineage>
</organism>
<gene>
    <name evidence="1" type="ORF">ACFFLI_01525</name>
</gene>
<accession>A0ABV5WQY0</accession>
<proteinExistence type="predicted"/>
<keyword evidence="2" id="KW-1185">Reference proteome</keyword>
<dbReference type="EMBL" id="JBHLZY010000004">
    <property type="protein sequence ID" value="MFB9768548.1"/>
    <property type="molecule type" value="Genomic_DNA"/>
</dbReference>
<evidence type="ECO:0000313" key="1">
    <source>
        <dbReference type="EMBL" id="MFB9768548.1"/>
    </source>
</evidence>
<evidence type="ECO:0000313" key="2">
    <source>
        <dbReference type="Proteomes" id="UP001589691"/>
    </source>
</evidence>
<protein>
    <submittedName>
        <fullName evidence="1">Uncharacterized protein</fullName>
    </submittedName>
</protein>